<dbReference type="Gene3D" id="1.10.8.10">
    <property type="entry name" value="DNA helicase RuvA subunit, C-terminal domain"/>
    <property type="match status" value="1"/>
</dbReference>
<dbReference type="OrthoDB" id="10254930at2759"/>
<evidence type="ECO:0000256" key="3">
    <source>
        <dbReference type="ARBA" id="ARBA00023054"/>
    </source>
</evidence>
<evidence type="ECO:0000256" key="4">
    <source>
        <dbReference type="PROSITE-ProRule" id="PRU00042"/>
    </source>
</evidence>
<evidence type="ECO:0000259" key="7">
    <source>
        <dbReference type="PROSITE" id="PS50030"/>
    </source>
</evidence>
<dbReference type="SMART" id="SM00166">
    <property type="entry name" value="UBX"/>
    <property type="match status" value="1"/>
</dbReference>
<evidence type="ECO:0000256" key="6">
    <source>
        <dbReference type="SAM" id="MobiDB-lite"/>
    </source>
</evidence>
<dbReference type="Gene3D" id="3.10.20.90">
    <property type="entry name" value="Phosphatidylinositol 3-kinase Catalytic Subunit, Chain A, domain 1"/>
    <property type="match status" value="1"/>
</dbReference>
<dbReference type="SUPFAM" id="SSF54236">
    <property type="entry name" value="Ubiquitin-like"/>
    <property type="match status" value="1"/>
</dbReference>
<organism evidence="10 11">
    <name type="scientific">Mycena sanguinolenta</name>
    <dbReference type="NCBI Taxonomy" id="230812"/>
    <lineage>
        <taxon>Eukaryota</taxon>
        <taxon>Fungi</taxon>
        <taxon>Dikarya</taxon>
        <taxon>Basidiomycota</taxon>
        <taxon>Agaricomycotina</taxon>
        <taxon>Agaricomycetes</taxon>
        <taxon>Agaricomycetidae</taxon>
        <taxon>Agaricales</taxon>
        <taxon>Marasmiineae</taxon>
        <taxon>Mycenaceae</taxon>
        <taxon>Mycena</taxon>
    </lineage>
</organism>
<dbReference type="GO" id="GO:0036435">
    <property type="term" value="F:K48-linked polyubiquitin modification-dependent protein binding"/>
    <property type="evidence" value="ECO:0007669"/>
    <property type="project" value="TreeGrafter"/>
</dbReference>
<feature type="domain" description="UBX" evidence="8">
    <location>
        <begin position="257"/>
        <end position="337"/>
    </location>
</feature>
<accession>A0A8H7DD27</accession>
<sequence length="340" mass="37143">MANDKEALVGMGFDISRVEWALKATGNRGLQPAMDFLFENEGKEVPSDLSTVSESASRPARDAMDVDDDAEDAEALRTLGVKVATDAEAKSIKCSECGKVFRNTALAQFHAEKSGHQEFEESTEEIKPLTEEEKKQKLAELREKMAAKRANKAIEEAKEAKINETIRRKTGKDMGAIKEEMERRQAIKDAEQKKKDKIEDAKAKAAIKAQIEADKKARAEKFAREKALRHGEQIVDAPASAPTASGSTAPVSGVAGKDFKETRLQIRMSTGGQPYTTTLSSDAQLREVAEFLAGQSLAVDVETISFAQHFPRKAFSKSDFSKSLRELGLTPSAVLIATPP</sequence>
<feature type="region of interest" description="Disordered" evidence="6">
    <location>
        <begin position="44"/>
        <end position="68"/>
    </location>
</feature>
<protein>
    <submittedName>
        <fullName evidence="10">Uncharacterized protein</fullName>
    </submittedName>
</protein>
<dbReference type="AlphaFoldDB" id="A0A8H7DD27"/>
<keyword evidence="2" id="KW-0963">Cytoplasm</keyword>
<gene>
    <name evidence="10" type="ORF">MSAN_00734600</name>
</gene>
<reference evidence="10" key="1">
    <citation type="submission" date="2020-05" db="EMBL/GenBank/DDBJ databases">
        <title>Mycena genomes resolve the evolution of fungal bioluminescence.</title>
        <authorList>
            <person name="Tsai I.J."/>
        </authorList>
    </citation>
    <scope>NUCLEOTIDE SEQUENCE</scope>
    <source>
        <strain evidence="10">160909Yilan</strain>
    </source>
</reference>
<dbReference type="Proteomes" id="UP000623467">
    <property type="component" value="Unassembled WGS sequence"/>
</dbReference>
<dbReference type="InterPro" id="IPR015940">
    <property type="entry name" value="UBA"/>
</dbReference>
<dbReference type="PROSITE" id="PS50033">
    <property type="entry name" value="UBX"/>
    <property type="match status" value="1"/>
</dbReference>
<comment type="caution">
    <text evidence="10">The sequence shown here is derived from an EMBL/GenBank/DDBJ whole genome shotgun (WGS) entry which is preliminary data.</text>
</comment>
<dbReference type="GO" id="GO:0005634">
    <property type="term" value="C:nucleus"/>
    <property type="evidence" value="ECO:0007669"/>
    <property type="project" value="TreeGrafter"/>
</dbReference>
<dbReference type="InterPro" id="IPR009060">
    <property type="entry name" value="UBA-like_sf"/>
</dbReference>
<evidence type="ECO:0000259" key="8">
    <source>
        <dbReference type="PROSITE" id="PS50033"/>
    </source>
</evidence>
<evidence type="ECO:0000313" key="10">
    <source>
        <dbReference type="EMBL" id="KAF7371004.1"/>
    </source>
</evidence>
<evidence type="ECO:0000259" key="9">
    <source>
        <dbReference type="PROSITE" id="PS50157"/>
    </source>
</evidence>
<evidence type="ECO:0000256" key="5">
    <source>
        <dbReference type="SAM" id="Coils"/>
    </source>
</evidence>
<comment type="subcellular location">
    <subcellularLocation>
        <location evidence="1">Cytoplasm</location>
    </subcellularLocation>
</comment>
<dbReference type="GO" id="GO:0005737">
    <property type="term" value="C:cytoplasm"/>
    <property type="evidence" value="ECO:0007669"/>
    <property type="project" value="UniProtKB-SubCell"/>
</dbReference>
<evidence type="ECO:0000256" key="1">
    <source>
        <dbReference type="ARBA" id="ARBA00004496"/>
    </source>
</evidence>
<keyword evidence="4" id="KW-0479">Metal-binding</keyword>
<dbReference type="Pfam" id="PF22562">
    <property type="entry name" value="UBA_7"/>
    <property type="match status" value="1"/>
</dbReference>
<evidence type="ECO:0000313" key="11">
    <source>
        <dbReference type="Proteomes" id="UP000623467"/>
    </source>
</evidence>
<feature type="domain" description="C2H2-type" evidence="9">
    <location>
        <begin position="92"/>
        <end position="121"/>
    </location>
</feature>
<dbReference type="GO" id="GO:1903094">
    <property type="term" value="P:negative regulation of protein K48-linked deubiquitination"/>
    <property type="evidence" value="ECO:0007669"/>
    <property type="project" value="TreeGrafter"/>
</dbReference>
<dbReference type="GO" id="GO:0032435">
    <property type="term" value="P:negative regulation of proteasomal ubiquitin-dependent protein catabolic process"/>
    <property type="evidence" value="ECO:0007669"/>
    <property type="project" value="TreeGrafter"/>
</dbReference>
<dbReference type="GO" id="GO:0031397">
    <property type="term" value="P:negative regulation of protein ubiquitination"/>
    <property type="evidence" value="ECO:0007669"/>
    <property type="project" value="TreeGrafter"/>
</dbReference>
<keyword evidence="11" id="KW-1185">Reference proteome</keyword>
<name>A0A8H7DD27_9AGAR</name>
<keyword evidence="4" id="KW-0863">Zinc-finger</keyword>
<dbReference type="PANTHER" id="PTHR46340">
    <property type="entry name" value="UBX DOMAIN-CONTAINING PROTEIN 1"/>
    <property type="match status" value="1"/>
</dbReference>
<dbReference type="InterPro" id="IPR001012">
    <property type="entry name" value="UBX_dom"/>
</dbReference>
<feature type="coiled-coil region" evidence="5">
    <location>
        <begin position="131"/>
        <end position="204"/>
    </location>
</feature>
<keyword evidence="4" id="KW-0862">Zinc</keyword>
<dbReference type="SUPFAM" id="SSF46934">
    <property type="entry name" value="UBA-like"/>
    <property type="match status" value="1"/>
</dbReference>
<keyword evidence="3 5" id="KW-0175">Coiled coil</keyword>
<dbReference type="InterPro" id="IPR029071">
    <property type="entry name" value="Ubiquitin-like_domsf"/>
</dbReference>
<feature type="domain" description="UBA" evidence="7">
    <location>
        <begin position="6"/>
        <end position="40"/>
    </location>
</feature>
<dbReference type="PROSITE" id="PS00028">
    <property type="entry name" value="ZINC_FINGER_C2H2_1"/>
    <property type="match status" value="1"/>
</dbReference>
<evidence type="ECO:0000256" key="2">
    <source>
        <dbReference type="ARBA" id="ARBA00022490"/>
    </source>
</evidence>
<dbReference type="GO" id="GO:0008270">
    <property type="term" value="F:zinc ion binding"/>
    <property type="evidence" value="ECO:0007669"/>
    <property type="project" value="UniProtKB-KW"/>
</dbReference>
<dbReference type="InterPro" id="IPR013087">
    <property type="entry name" value="Znf_C2H2_type"/>
</dbReference>
<dbReference type="PANTHER" id="PTHR46340:SF1">
    <property type="entry name" value="UBX DOMAIN-CONTAINING PROTEIN 1"/>
    <property type="match status" value="1"/>
</dbReference>
<dbReference type="PROSITE" id="PS50157">
    <property type="entry name" value="ZINC_FINGER_C2H2_2"/>
    <property type="match status" value="1"/>
</dbReference>
<dbReference type="EMBL" id="JACAZH010000004">
    <property type="protein sequence ID" value="KAF7371004.1"/>
    <property type="molecule type" value="Genomic_DNA"/>
</dbReference>
<proteinExistence type="predicted"/>
<dbReference type="Pfam" id="PF00789">
    <property type="entry name" value="UBX"/>
    <property type="match status" value="1"/>
</dbReference>
<dbReference type="PROSITE" id="PS50030">
    <property type="entry name" value="UBA"/>
    <property type="match status" value="1"/>
</dbReference>